<feature type="region of interest" description="Disordered" evidence="13">
    <location>
        <begin position="1"/>
        <end position="38"/>
    </location>
</feature>
<evidence type="ECO:0000256" key="11">
    <source>
        <dbReference type="ARBA" id="ARBA00041373"/>
    </source>
</evidence>
<evidence type="ECO:0000256" key="13">
    <source>
        <dbReference type="SAM" id="MobiDB-lite"/>
    </source>
</evidence>
<dbReference type="InterPro" id="IPR013766">
    <property type="entry name" value="Thioredoxin_domain"/>
</dbReference>
<dbReference type="NCBIfam" id="NF006960">
    <property type="entry name" value="PRK09437.1"/>
    <property type="match status" value="1"/>
</dbReference>
<evidence type="ECO:0000256" key="2">
    <source>
        <dbReference type="ARBA" id="ARBA00011245"/>
    </source>
</evidence>
<comment type="catalytic activity">
    <reaction evidence="12">
        <text>a hydroperoxide + [thioredoxin]-dithiol = an alcohol + [thioredoxin]-disulfide + H2O</text>
        <dbReference type="Rhea" id="RHEA:62620"/>
        <dbReference type="Rhea" id="RHEA-COMP:10698"/>
        <dbReference type="Rhea" id="RHEA-COMP:10700"/>
        <dbReference type="ChEBI" id="CHEBI:15377"/>
        <dbReference type="ChEBI" id="CHEBI:29950"/>
        <dbReference type="ChEBI" id="CHEBI:30879"/>
        <dbReference type="ChEBI" id="CHEBI:35924"/>
        <dbReference type="ChEBI" id="CHEBI:50058"/>
        <dbReference type="EC" id="1.11.1.24"/>
    </reaction>
</comment>
<proteinExistence type="inferred from homology"/>
<keyword evidence="16" id="KW-1185">Reference proteome</keyword>
<dbReference type="InterPro" id="IPR036249">
    <property type="entry name" value="Thioredoxin-like_sf"/>
</dbReference>
<evidence type="ECO:0000256" key="6">
    <source>
        <dbReference type="ARBA" id="ARBA00023002"/>
    </source>
</evidence>
<dbReference type="PANTHER" id="PTHR42801">
    <property type="entry name" value="THIOREDOXIN-DEPENDENT PEROXIDE REDUCTASE"/>
    <property type="match status" value="1"/>
</dbReference>
<dbReference type="Proteomes" id="UP000655366">
    <property type="component" value="Unassembled WGS sequence"/>
</dbReference>
<dbReference type="RefSeq" id="WP_196396137.1">
    <property type="nucleotide sequence ID" value="NZ_JADNYM010000007.1"/>
</dbReference>
<evidence type="ECO:0000256" key="9">
    <source>
        <dbReference type="ARBA" id="ARBA00032824"/>
    </source>
</evidence>
<evidence type="ECO:0000256" key="8">
    <source>
        <dbReference type="ARBA" id="ARBA00023284"/>
    </source>
</evidence>
<evidence type="ECO:0000259" key="14">
    <source>
        <dbReference type="PROSITE" id="PS51352"/>
    </source>
</evidence>
<keyword evidence="6" id="KW-0560">Oxidoreductase</keyword>
<dbReference type="SUPFAM" id="SSF52833">
    <property type="entry name" value="Thioredoxin-like"/>
    <property type="match status" value="1"/>
</dbReference>
<keyword evidence="7" id="KW-1015">Disulfide bond</keyword>
<keyword evidence="5" id="KW-0049">Antioxidant</keyword>
<comment type="subunit">
    <text evidence="2">Monomer.</text>
</comment>
<dbReference type="PANTHER" id="PTHR42801:SF4">
    <property type="entry name" value="AHPC_TSA FAMILY PROTEIN"/>
    <property type="match status" value="1"/>
</dbReference>
<evidence type="ECO:0000256" key="1">
    <source>
        <dbReference type="ARBA" id="ARBA00003330"/>
    </source>
</evidence>
<feature type="compositionally biased region" description="Low complexity" evidence="13">
    <location>
        <begin position="1"/>
        <end position="36"/>
    </location>
</feature>
<keyword evidence="8" id="KW-0676">Redox-active center</keyword>
<evidence type="ECO:0000256" key="7">
    <source>
        <dbReference type="ARBA" id="ARBA00023157"/>
    </source>
</evidence>
<comment type="similarity">
    <text evidence="10">Belongs to the peroxiredoxin family. BCP/PrxQ subfamily.</text>
</comment>
<dbReference type="GO" id="GO:0045454">
    <property type="term" value="P:cell redox homeostasis"/>
    <property type="evidence" value="ECO:0007669"/>
    <property type="project" value="TreeGrafter"/>
</dbReference>
<evidence type="ECO:0000313" key="16">
    <source>
        <dbReference type="Proteomes" id="UP000655366"/>
    </source>
</evidence>
<dbReference type="PROSITE" id="PS51352">
    <property type="entry name" value="THIOREDOXIN_2"/>
    <property type="match status" value="1"/>
</dbReference>
<dbReference type="InterPro" id="IPR000866">
    <property type="entry name" value="AhpC/TSA"/>
</dbReference>
<dbReference type="InterPro" id="IPR050924">
    <property type="entry name" value="Peroxiredoxin_BCP/PrxQ"/>
</dbReference>
<dbReference type="Gene3D" id="3.40.30.10">
    <property type="entry name" value="Glutaredoxin"/>
    <property type="match status" value="1"/>
</dbReference>
<dbReference type="AlphaFoldDB" id="A0A931CLL8"/>
<dbReference type="EMBL" id="JADNYM010000007">
    <property type="protein sequence ID" value="MBG0739202.1"/>
    <property type="molecule type" value="Genomic_DNA"/>
</dbReference>
<dbReference type="CDD" id="cd03017">
    <property type="entry name" value="PRX_BCP"/>
    <property type="match status" value="1"/>
</dbReference>
<dbReference type="FunFam" id="3.40.30.10:FF:000007">
    <property type="entry name" value="Thioredoxin-dependent thiol peroxidase"/>
    <property type="match status" value="1"/>
</dbReference>
<evidence type="ECO:0000256" key="4">
    <source>
        <dbReference type="ARBA" id="ARBA00022559"/>
    </source>
</evidence>
<organism evidence="15 16">
    <name type="scientific">Arthrobacter terrae</name>
    <dbReference type="NCBI Taxonomy" id="2935737"/>
    <lineage>
        <taxon>Bacteria</taxon>
        <taxon>Bacillati</taxon>
        <taxon>Actinomycetota</taxon>
        <taxon>Actinomycetes</taxon>
        <taxon>Micrococcales</taxon>
        <taxon>Micrococcaceae</taxon>
        <taxon>Arthrobacter</taxon>
    </lineage>
</organism>
<evidence type="ECO:0000256" key="12">
    <source>
        <dbReference type="ARBA" id="ARBA00049091"/>
    </source>
</evidence>
<evidence type="ECO:0000256" key="5">
    <source>
        <dbReference type="ARBA" id="ARBA00022862"/>
    </source>
</evidence>
<feature type="domain" description="Thioredoxin" evidence="14">
    <location>
        <begin position="39"/>
        <end position="190"/>
    </location>
</feature>
<keyword evidence="4 15" id="KW-0575">Peroxidase</keyword>
<reference evidence="15 16" key="1">
    <citation type="submission" date="2020-11" db="EMBL/GenBank/DDBJ databases">
        <title>Arthrobacter antarcticus sp. nov., isolated from Antarctic Soil.</title>
        <authorList>
            <person name="Li J."/>
        </authorList>
    </citation>
    <scope>NUCLEOTIDE SEQUENCE [LARGE SCALE GENOMIC DNA]</scope>
    <source>
        <strain evidence="15 16">Z1-20</strain>
    </source>
</reference>
<name>A0A931CLL8_9MICC</name>
<accession>A0A931CLL8</accession>
<dbReference type="EC" id="1.11.1.24" evidence="3"/>
<evidence type="ECO:0000313" key="15">
    <source>
        <dbReference type="EMBL" id="MBG0739202.1"/>
    </source>
</evidence>
<dbReference type="GO" id="GO:0005737">
    <property type="term" value="C:cytoplasm"/>
    <property type="evidence" value="ECO:0007669"/>
    <property type="project" value="TreeGrafter"/>
</dbReference>
<evidence type="ECO:0000256" key="10">
    <source>
        <dbReference type="ARBA" id="ARBA00038489"/>
    </source>
</evidence>
<evidence type="ECO:0000256" key="3">
    <source>
        <dbReference type="ARBA" id="ARBA00013017"/>
    </source>
</evidence>
<comment type="function">
    <text evidence="1">Thiol-specific peroxidase that catalyzes the reduction of hydrogen peroxide and organic hydroperoxides to water and alcohols, respectively. Plays a role in cell protection against oxidative stress by detoxifying peroxides and as sensor of hydrogen peroxide-mediated signaling events.</text>
</comment>
<dbReference type="GO" id="GO:0008379">
    <property type="term" value="F:thioredoxin peroxidase activity"/>
    <property type="evidence" value="ECO:0007669"/>
    <property type="project" value="TreeGrafter"/>
</dbReference>
<protein>
    <recommendedName>
        <fullName evidence="3">thioredoxin-dependent peroxiredoxin</fullName>
        <ecNumber evidence="3">1.11.1.24</ecNumber>
    </recommendedName>
    <alternativeName>
        <fullName evidence="11">Bacterioferritin comigratory protein</fullName>
    </alternativeName>
    <alternativeName>
        <fullName evidence="9">Thioredoxin peroxidase</fullName>
    </alternativeName>
</protein>
<sequence>MNTAGTDTTGTDTTGTDTTGTDTTGTDTTNVDTAAGGRLGVGDKGPNFTLCDSNGKTVALADFRGRKTVIYFYPAASTPGCTTEACDFRDNLNSLKSAGYEVLGISPDPETKLAKFADAENLNFSLLSDADHAVAHAYGAWGEKKNYGKTYEGLIRSTIVLDGEGTVSLAQYNVRATGHVAKLRRDLGLD</sequence>
<dbReference type="GO" id="GO:0034599">
    <property type="term" value="P:cellular response to oxidative stress"/>
    <property type="evidence" value="ECO:0007669"/>
    <property type="project" value="TreeGrafter"/>
</dbReference>
<gene>
    <name evidence="15" type="primary">bcp</name>
    <name evidence="15" type="ORF">IV500_07330</name>
</gene>
<comment type="caution">
    <text evidence="15">The sequence shown here is derived from an EMBL/GenBank/DDBJ whole genome shotgun (WGS) entry which is preliminary data.</text>
</comment>
<dbReference type="Pfam" id="PF00578">
    <property type="entry name" value="AhpC-TSA"/>
    <property type="match status" value="1"/>
</dbReference>